<evidence type="ECO:0000256" key="2">
    <source>
        <dbReference type="ARBA" id="ARBA00022448"/>
    </source>
</evidence>
<feature type="coiled-coil region" evidence="9">
    <location>
        <begin position="184"/>
        <end position="244"/>
    </location>
</feature>
<dbReference type="Gene3D" id="1.20.58.400">
    <property type="entry name" value="t-snare proteins"/>
    <property type="match status" value="1"/>
</dbReference>
<evidence type="ECO:0000313" key="11">
    <source>
        <dbReference type="EMBL" id="PWA21585.1"/>
    </source>
</evidence>
<dbReference type="GO" id="GO:0048280">
    <property type="term" value="P:vesicle fusion with Golgi apparatus"/>
    <property type="evidence" value="ECO:0007669"/>
    <property type="project" value="TreeGrafter"/>
</dbReference>
<comment type="similarity">
    <text evidence="1">Belongs to the VTI1 family.</text>
</comment>
<comment type="caution">
    <text evidence="11">The sequence shown here is derived from an EMBL/GenBank/DDBJ whole genome shotgun (WGS) entry which is preliminary data.</text>
</comment>
<dbReference type="PANTHER" id="PTHR21230:SF26">
    <property type="entry name" value="VESICLE TRANSPORT THROUGH INTERACTION WITH T-SNARES HOMOLOG 1A"/>
    <property type="match status" value="1"/>
</dbReference>
<keyword evidence="2" id="KW-0813">Transport</keyword>
<evidence type="ECO:0000256" key="1">
    <source>
        <dbReference type="ARBA" id="ARBA00006108"/>
    </source>
</evidence>
<dbReference type="FunFam" id="1.20.58.400:FF:000001">
    <property type="entry name" value="Vesicle transport through interaction with t-SNAREs homolog 1A"/>
    <property type="match status" value="1"/>
</dbReference>
<dbReference type="InterPro" id="IPR007705">
    <property type="entry name" value="Vesicle_trsprt_v-SNARE_N"/>
</dbReference>
<gene>
    <name evidence="11" type="ORF">CCH79_00003079</name>
</gene>
<dbReference type="GO" id="GO:0016236">
    <property type="term" value="P:macroautophagy"/>
    <property type="evidence" value="ECO:0007669"/>
    <property type="project" value="TreeGrafter"/>
</dbReference>
<comment type="subcellular location">
    <subcellularLocation>
        <location evidence="8">Endomembrane system</location>
        <topology evidence="8">Single-pass type IV membrane protein</topology>
    </subcellularLocation>
</comment>
<dbReference type="GO" id="GO:0005789">
    <property type="term" value="C:endoplasmic reticulum membrane"/>
    <property type="evidence" value="ECO:0007669"/>
    <property type="project" value="TreeGrafter"/>
</dbReference>
<dbReference type="GO" id="GO:0042147">
    <property type="term" value="P:retrograde transport, endosome to Golgi"/>
    <property type="evidence" value="ECO:0007669"/>
    <property type="project" value="TreeGrafter"/>
</dbReference>
<evidence type="ECO:0000256" key="6">
    <source>
        <dbReference type="ARBA" id="ARBA00023054"/>
    </source>
</evidence>
<evidence type="ECO:0000256" key="4">
    <source>
        <dbReference type="ARBA" id="ARBA00022927"/>
    </source>
</evidence>
<feature type="domain" description="Vesicle transport v-SNARE N-terminal" evidence="10">
    <location>
        <begin position="151"/>
        <end position="239"/>
    </location>
</feature>
<dbReference type="Proteomes" id="UP000250572">
    <property type="component" value="Unassembled WGS sequence"/>
</dbReference>
<evidence type="ECO:0000256" key="7">
    <source>
        <dbReference type="ARBA" id="ARBA00023136"/>
    </source>
</evidence>
<accession>A0A315VEN2</accession>
<dbReference type="AlphaFoldDB" id="A0A315VEN2"/>
<dbReference type="SUPFAM" id="SSF47661">
    <property type="entry name" value="t-snare proteins"/>
    <property type="match status" value="1"/>
</dbReference>
<keyword evidence="5" id="KW-1133">Transmembrane helix</keyword>
<evidence type="ECO:0000256" key="8">
    <source>
        <dbReference type="ARBA" id="ARBA00046280"/>
    </source>
</evidence>
<keyword evidence="6 9" id="KW-0175">Coiled coil</keyword>
<dbReference type="GO" id="GO:0012507">
    <property type="term" value="C:ER to Golgi transport vesicle membrane"/>
    <property type="evidence" value="ECO:0007669"/>
    <property type="project" value="TreeGrafter"/>
</dbReference>
<dbReference type="GO" id="GO:0000149">
    <property type="term" value="F:SNARE binding"/>
    <property type="evidence" value="ECO:0007669"/>
    <property type="project" value="TreeGrafter"/>
</dbReference>
<dbReference type="GO" id="GO:0006896">
    <property type="term" value="P:Golgi to vacuole transport"/>
    <property type="evidence" value="ECO:0007669"/>
    <property type="project" value="TreeGrafter"/>
</dbReference>
<dbReference type="GO" id="GO:0006891">
    <property type="term" value="P:intra-Golgi vesicle-mediated transport"/>
    <property type="evidence" value="ECO:0007669"/>
    <property type="project" value="TreeGrafter"/>
</dbReference>
<dbReference type="EMBL" id="NHOQ01001904">
    <property type="protein sequence ID" value="PWA21585.1"/>
    <property type="molecule type" value="Genomic_DNA"/>
</dbReference>
<dbReference type="PANTHER" id="PTHR21230">
    <property type="entry name" value="VESICLE TRANSPORT V-SNARE PROTEIN VTI1-RELATED"/>
    <property type="match status" value="1"/>
</dbReference>
<dbReference type="GO" id="GO:0031201">
    <property type="term" value="C:SNARE complex"/>
    <property type="evidence" value="ECO:0007669"/>
    <property type="project" value="TreeGrafter"/>
</dbReference>
<evidence type="ECO:0000256" key="5">
    <source>
        <dbReference type="ARBA" id="ARBA00022989"/>
    </source>
</evidence>
<protein>
    <recommendedName>
        <fullName evidence="10">Vesicle transport v-SNARE N-terminal domain-containing protein</fullName>
    </recommendedName>
</protein>
<keyword evidence="3" id="KW-0812">Transmembrane</keyword>
<name>A0A315VEN2_GAMAF</name>
<proteinExistence type="inferred from homology"/>
<keyword evidence="4" id="KW-0653">Protein transport</keyword>
<dbReference type="GO" id="GO:0005484">
    <property type="term" value="F:SNAP receptor activity"/>
    <property type="evidence" value="ECO:0007669"/>
    <property type="project" value="TreeGrafter"/>
</dbReference>
<evidence type="ECO:0000256" key="3">
    <source>
        <dbReference type="ARBA" id="ARBA00022692"/>
    </source>
</evidence>
<reference evidence="11 12" key="1">
    <citation type="journal article" date="2018" name="G3 (Bethesda)">
        <title>A High-Quality Reference Genome for the Invasive Mosquitofish Gambusia affinis Using a Chicago Library.</title>
        <authorList>
            <person name="Hoffberg S.L."/>
            <person name="Troendle N.J."/>
            <person name="Glenn T.C."/>
            <person name="Mahmud O."/>
            <person name="Louha S."/>
            <person name="Chalopin D."/>
            <person name="Bennetzen J.L."/>
            <person name="Mauricio R."/>
        </authorList>
    </citation>
    <scope>NUCLEOTIDE SEQUENCE [LARGE SCALE GENOMIC DNA]</scope>
    <source>
        <strain evidence="11">NE01/NJP1002.9</strain>
        <tissue evidence="11">Muscle</tissue>
    </source>
</reference>
<keyword evidence="12" id="KW-1185">Reference proteome</keyword>
<dbReference type="Pfam" id="PF05008">
    <property type="entry name" value="V-SNARE"/>
    <property type="match status" value="1"/>
</dbReference>
<dbReference type="GO" id="GO:0005794">
    <property type="term" value="C:Golgi apparatus"/>
    <property type="evidence" value="ECO:0007669"/>
    <property type="project" value="TreeGrafter"/>
</dbReference>
<evidence type="ECO:0000259" key="10">
    <source>
        <dbReference type="Pfam" id="PF05008"/>
    </source>
</evidence>
<dbReference type="GO" id="GO:0031902">
    <property type="term" value="C:late endosome membrane"/>
    <property type="evidence" value="ECO:0007669"/>
    <property type="project" value="TreeGrafter"/>
</dbReference>
<dbReference type="GO" id="GO:0006886">
    <property type="term" value="P:intracellular protein transport"/>
    <property type="evidence" value="ECO:0007669"/>
    <property type="project" value="InterPro"/>
</dbReference>
<sequence length="375" mass="41890">MADCLTNTDIPLGEEGVHVVDICHELVVTKETRHDELRVYEEPNFFLNKTSTNNSSSNKLVGKIHLKNKDLNLQPHPCRASINRSYCEPRSWSCAHINCQPMATRGKQKGVFCGLYCPLYGSRLTGKGEGEKKRHAANIVWFGNGTRDGHMSSDFETYEQDFGTITAEVTNKIGKIPKLSGEEKTQLVLNVDKQLEEVKELLEQMDLEVREIPIQSRAMYNSRLKSYKQEVEKLEKDFSGQESTSLTRPFHLGRQLIKQASLSTHLSHPSCENTSSTFPLISPFSLVLTRGGRLYSPLHARSQRCDRSPGPCAGSPLLSSFLALATHLPDGSTLLIYSSNQRCLSLFCTTSTQVPQLFDLSLCHSSHEAGTKEES</sequence>
<dbReference type="GO" id="GO:0005829">
    <property type="term" value="C:cytosol"/>
    <property type="evidence" value="ECO:0007669"/>
    <property type="project" value="GOC"/>
</dbReference>
<evidence type="ECO:0000313" key="12">
    <source>
        <dbReference type="Proteomes" id="UP000250572"/>
    </source>
</evidence>
<keyword evidence="7" id="KW-0472">Membrane</keyword>
<dbReference type="InterPro" id="IPR010989">
    <property type="entry name" value="SNARE"/>
</dbReference>
<dbReference type="InterPro" id="IPR038407">
    <property type="entry name" value="v-SNARE_N_sf"/>
</dbReference>
<evidence type="ECO:0000256" key="9">
    <source>
        <dbReference type="SAM" id="Coils"/>
    </source>
</evidence>
<organism evidence="11 12">
    <name type="scientific">Gambusia affinis</name>
    <name type="common">Western mosquitofish</name>
    <name type="synonym">Heterandria affinis</name>
    <dbReference type="NCBI Taxonomy" id="33528"/>
    <lineage>
        <taxon>Eukaryota</taxon>
        <taxon>Metazoa</taxon>
        <taxon>Chordata</taxon>
        <taxon>Craniata</taxon>
        <taxon>Vertebrata</taxon>
        <taxon>Euteleostomi</taxon>
        <taxon>Actinopterygii</taxon>
        <taxon>Neopterygii</taxon>
        <taxon>Teleostei</taxon>
        <taxon>Neoteleostei</taxon>
        <taxon>Acanthomorphata</taxon>
        <taxon>Ovalentaria</taxon>
        <taxon>Atherinomorphae</taxon>
        <taxon>Cyprinodontiformes</taxon>
        <taxon>Poeciliidae</taxon>
        <taxon>Poeciliinae</taxon>
        <taxon>Gambusia</taxon>
    </lineage>
</organism>